<organism evidence="1 2">
    <name type="scientific">Litorihabitans aurantiacus</name>
    <dbReference type="NCBI Taxonomy" id="1930061"/>
    <lineage>
        <taxon>Bacteria</taxon>
        <taxon>Bacillati</taxon>
        <taxon>Actinomycetota</taxon>
        <taxon>Actinomycetes</taxon>
        <taxon>Micrococcales</taxon>
        <taxon>Beutenbergiaceae</taxon>
        <taxon>Litorihabitans</taxon>
    </lineage>
</organism>
<reference evidence="1" key="1">
    <citation type="journal article" date="2014" name="Int. J. Syst. Evol. Microbiol.">
        <title>Complete genome sequence of Corynebacterium casei LMG S-19264T (=DSM 44701T), isolated from a smear-ripened cheese.</title>
        <authorList>
            <consortium name="US DOE Joint Genome Institute (JGI-PGF)"/>
            <person name="Walter F."/>
            <person name="Albersmeier A."/>
            <person name="Kalinowski J."/>
            <person name="Ruckert C."/>
        </authorList>
    </citation>
    <scope>NUCLEOTIDE SEQUENCE</scope>
    <source>
        <strain evidence="1">NBRC 112290</strain>
    </source>
</reference>
<comment type="caution">
    <text evidence="1">The sequence shown here is derived from an EMBL/GenBank/DDBJ whole genome shotgun (WGS) entry which is preliminary data.</text>
</comment>
<proteinExistence type="predicted"/>
<dbReference type="EMBL" id="BSUM01000003">
    <property type="protein sequence ID" value="GMA33691.1"/>
    <property type="molecule type" value="Genomic_DNA"/>
</dbReference>
<evidence type="ECO:0000313" key="2">
    <source>
        <dbReference type="Proteomes" id="UP001157161"/>
    </source>
</evidence>
<gene>
    <name evidence="1" type="ORF">GCM10025875_36830</name>
</gene>
<reference evidence="1" key="2">
    <citation type="submission" date="2023-02" db="EMBL/GenBank/DDBJ databases">
        <authorList>
            <person name="Sun Q."/>
            <person name="Mori K."/>
        </authorList>
    </citation>
    <scope>NUCLEOTIDE SEQUENCE</scope>
    <source>
        <strain evidence="1">NBRC 112290</strain>
    </source>
</reference>
<protein>
    <submittedName>
        <fullName evidence="1">Uncharacterized protein</fullName>
    </submittedName>
</protein>
<accession>A0AA37XI98</accession>
<keyword evidence="2" id="KW-1185">Reference proteome</keyword>
<name>A0AA37XI98_9MICO</name>
<dbReference type="Proteomes" id="UP001157161">
    <property type="component" value="Unassembled WGS sequence"/>
</dbReference>
<evidence type="ECO:0000313" key="1">
    <source>
        <dbReference type="EMBL" id="GMA33691.1"/>
    </source>
</evidence>
<dbReference type="AlphaFoldDB" id="A0AA37XI98"/>
<sequence>MLHRRGLAPAPIPRRRVSAASLGRAIQATSAYRGAVASLAKTMQTEQGTKAALEAIEKLT</sequence>